<keyword evidence="1" id="KW-0472">Membrane</keyword>
<evidence type="ECO:0000256" key="1">
    <source>
        <dbReference type="SAM" id="Phobius"/>
    </source>
</evidence>
<proteinExistence type="predicted"/>
<feature type="transmembrane region" description="Helical" evidence="1">
    <location>
        <begin position="97"/>
        <end position="117"/>
    </location>
</feature>
<keyword evidence="1" id="KW-1133">Transmembrane helix</keyword>
<organism evidence="2 3">
    <name type="scientific">Oceanobacillus oncorhynchi</name>
    <dbReference type="NCBI Taxonomy" id="545501"/>
    <lineage>
        <taxon>Bacteria</taxon>
        <taxon>Bacillati</taxon>
        <taxon>Bacillota</taxon>
        <taxon>Bacilli</taxon>
        <taxon>Bacillales</taxon>
        <taxon>Bacillaceae</taxon>
        <taxon>Oceanobacillus</taxon>
    </lineage>
</organism>
<accession>A0A0A1MA30</accession>
<name>A0A0A1MA30_9BACI</name>
<feature type="transmembrane region" description="Helical" evidence="1">
    <location>
        <begin position="75"/>
        <end position="91"/>
    </location>
</feature>
<dbReference type="RefSeq" id="WP_052484971.1">
    <property type="nucleotide sequence ID" value="NZ_CAXOIH010000015.1"/>
</dbReference>
<protein>
    <submittedName>
        <fullName evidence="2">Uncharacterized protein</fullName>
    </submittedName>
</protein>
<keyword evidence="1" id="KW-0812">Transmembrane</keyword>
<dbReference type="EMBL" id="CDGG01000001">
    <property type="protein sequence ID" value="CEI82200.1"/>
    <property type="molecule type" value="Genomic_DNA"/>
</dbReference>
<evidence type="ECO:0000313" key="3">
    <source>
        <dbReference type="Proteomes" id="UP000040453"/>
    </source>
</evidence>
<sequence length="121" mass="13071">MEVYISRSTGLLGGLSSVKVKVNGEFQGKLKNNDITVAIFEGDTAEIAVNQSFLRSKPLTVSDGDNVEVTANPKCVPIYIVGIFAIILGIISKVPGFHVVGLICIFIILIVSSNWFIMTKK</sequence>
<dbReference type="OrthoDB" id="2366244at2"/>
<dbReference type="AlphaFoldDB" id="A0A0A1MA30"/>
<evidence type="ECO:0000313" key="2">
    <source>
        <dbReference type="EMBL" id="CEI82200.1"/>
    </source>
</evidence>
<reference evidence="2 3" key="1">
    <citation type="submission" date="2014-11" db="EMBL/GenBank/DDBJ databases">
        <authorList>
            <person name="Urmite Genomes Urmite Genomes"/>
        </authorList>
    </citation>
    <scope>NUCLEOTIDE SEQUENCE [LARGE SCALE GENOMIC DNA]</scope>
    <source>
        <strain evidence="2 3">Oc5</strain>
    </source>
</reference>
<gene>
    <name evidence="2" type="ORF">BN997_02059</name>
</gene>
<dbReference type="Proteomes" id="UP000040453">
    <property type="component" value="Unassembled WGS sequence"/>
</dbReference>
<keyword evidence="3" id="KW-1185">Reference proteome</keyword>